<dbReference type="AlphaFoldDB" id="A0A0E9SUB2"/>
<name>A0A0E9SUB2_ANGAN</name>
<dbReference type="EMBL" id="GBXM01063696">
    <property type="protein sequence ID" value="JAH44881.1"/>
    <property type="molecule type" value="Transcribed_RNA"/>
</dbReference>
<accession>A0A0E9SUB2</accession>
<evidence type="ECO:0000313" key="1">
    <source>
        <dbReference type="EMBL" id="JAH44881.1"/>
    </source>
</evidence>
<protein>
    <submittedName>
        <fullName evidence="1">Uncharacterized protein</fullName>
    </submittedName>
</protein>
<proteinExistence type="predicted"/>
<reference evidence="1" key="2">
    <citation type="journal article" date="2015" name="Fish Shellfish Immunol.">
        <title>Early steps in the European eel (Anguilla anguilla)-Vibrio vulnificus interaction in the gills: Role of the RtxA13 toxin.</title>
        <authorList>
            <person name="Callol A."/>
            <person name="Pajuelo D."/>
            <person name="Ebbesson L."/>
            <person name="Teles M."/>
            <person name="MacKenzie S."/>
            <person name="Amaro C."/>
        </authorList>
    </citation>
    <scope>NUCLEOTIDE SEQUENCE</scope>
</reference>
<sequence length="34" mass="4059">MVHFQILLREGCKTSHAQVHTNIQTHVCLWYHLN</sequence>
<reference evidence="1" key="1">
    <citation type="submission" date="2014-11" db="EMBL/GenBank/DDBJ databases">
        <authorList>
            <person name="Amaro Gonzalez C."/>
        </authorList>
    </citation>
    <scope>NUCLEOTIDE SEQUENCE</scope>
</reference>
<organism evidence="1">
    <name type="scientific">Anguilla anguilla</name>
    <name type="common">European freshwater eel</name>
    <name type="synonym">Muraena anguilla</name>
    <dbReference type="NCBI Taxonomy" id="7936"/>
    <lineage>
        <taxon>Eukaryota</taxon>
        <taxon>Metazoa</taxon>
        <taxon>Chordata</taxon>
        <taxon>Craniata</taxon>
        <taxon>Vertebrata</taxon>
        <taxon>Euteleostomi</taxon>
        <taxon>Actinopterygii</taxon>
        <taxon>Neopterygii</taxon>
        <taxon>Teleostei</taxon>
        <taxon>Anguilliformes</taxon>
        <taxon>Anguillidae</taxon>
        <taxon>Anguilla</taxon>
    </lineage>
</organism>